<keyword evidence="1" id="KW-0472">Membrane</keyword>
<keyword evidence="1" id="KW-1133">Transmembrane helix</keyword>
<dbReference type="EMBL" id="BPQG01000025">
    <property type="protein sequence ID" value="GJD43919.1"/>
    <property type="molecule type" value="Genomic_DNA"/>
</dbReference>
<name>A0ABQ4QF94_9HYPH</name>
<reference evidence="3 4" key="1">
    <citation type="journal article" date="2021" name="Front. Microbiol.">
        <title>Comprehensive Comparative Genomics and Phenotyping of Methylobacterium Species.</title>
        <authorList>
            <person name="Alessa O."/>
            <person name="Ogura Y."/>
            <person name="Fujitani Y."/>
            <person name="Takami H."/>
            <person name="Hayashi T."/>
            <person name="Sahin N."/>
            <person name="Tani A."/>
        </authorList>
    </citation>
    <scope>NUCLEOTIDE SEQUENCE [LARGE SCALE GENOMIC DNA]</scope>
    <source>
        <strain evidence="3 4">DSM 23679</strain>
    </source>
</reference>
<dbReference type="Proteomes" id="UP001055117">
    <property type="component" value="Unassembled WGS sequence"/>
</dbReference>
<protein>
    <recommendedName>
        <fullName evidence="2">TadE-like domain-containing protein</fullName>
    </recommendedName>
</protein>
<accession>A0ABQ4QF94</accession>
<comment type="caution">
    <text evidence="3">The sequence shown here is derived from an EMBL/GenBank/DDBJ whole genome shotgun (WGS) entry which is preliminary data.</text>
</comment>
<evidence type="ECO:0000259" key="2">
    <source>
        <dbReference type="Pfam" id="PF07811"/>
    </source>
</evidence>
<organism evidence="3 4">
    <name type="scientific">Methylobacterium cerastii</name>
    <dbReference type="NCBI Taxonomy" id="932741"/>
    <lineage>
        <taxon>Bacteria</taxon>
        <taxon>Pseudomonadati</taxon>
        <taxon>Pseudomonadota</taxon>
        <taxon>Alphaproteobacteria</taxon>
        <taxon>Hyphomicrobiales</taxon>
        <taxon>Methylobacteriaceae</taxon>
        <taxon>Methylobacterium</taxon>
    </lineage>
</organism>
<gene>
    <name evidence="3" type="ORF">AFCDBAGC_1780</name>
</gene>
<dbReference type="RefSeq" id="WP_147829330.1">
    <property type="nucleotide sequence ID" value="NZ_BPQG01000025.1"/>
</dbReference>
<sequence>MLRTGLSCLRSFVRARGGVSAIEFALILPVLLTIWAGLSEYAHAIDNWRKVVLLARTVSDLTAQGDAQNPIDASLMGDILATSTLVLKPFDASRVKIVVSAMAVDLTNLNLVPRVCSSTANANASARATGAASDLTVPVGFRTTGVRYVLTEVSMPYTPMLGASLVKLVKGASTAITLKSSIPWPARGGQPAKSTYTEVWMPGGAACP</sequence>
<keyword evidence="4" id="KW-1185">Reference proteome</keyword>
<evidence type="ECO:0000256" key="1">
    <source>
        <dbReference type="SAM" id="Phobius"/>
    </source>
</evidence>
<feature type="domain" description="TadE-like" evidence="2">
    <location>
        <begin position="18"/>
        <end position="57"/>
    </location>
</feature>
<evidence type="ECO:0000313" key="3">
    <source>
        <dbReference type="EMBL" id="GJD43919.1"/>
    </source>
</evidence>
<evidence type="ECO:0000313" key="4">
    <source>
        <dbReference type="Proteomes" id="UP001055117"/>
    </source>
</evidence>
<dbReference type="InterPro" id="IPR012495">
    <property type="entry name" value="TadE-like_dom"/>
</dbReference>
<proteinExistence type="predicted"/>
<feature type="transmembrane region" description="Helical" evidence="1">
    <location>
        <begin position="21"/>
        <end position="38"/>
    </location>
</feature>
<dbReference type="Pfam" id="PF07811">
    <property type="entry name" value="TadE"/>
    <property type="match status" value="1"/>
</dbReference>
<keyword evidence="1" id="KW-0812">Transmembrane</keyword>